<dbReference type="EMBL" id="HG994369">
    <property type="protein sequence ID" value="CAF1925462.1"/>
    <property type="molecule type" value="Genomic_DNA"/>
</dbReference>
<organism evidence="1">
    <name type="scientific">Brassica napus</name>
    <name type="common">Rape</name>
    <dbReference type="NCBI Taxonomy" id="3708"/>
    <lineage>
        <taxon>Eukaryota</taxon>
        <taxon>Viridiplantae</taxon>
        <taxon>Streptophyta</taxon>
        <taxon>Embryophyta</taxon>
        <taxon>Tracheophyta</taxon>
        <taxon>Spermatophyta</taxon>
        <taxon>Magnoliopsida</taxon>
        <taxon>eudicotyledons</taxon>
        <taxon>Gunneridae</taxon>
        <taxon>Pentapetalae</taxon>
        <taxon>rosids</taxon>
        <taxon>malvids</taxon>
        <taxon>Brassicales</taxon>
        <taxon>Brassicaceae</taxon>
        <taxon>Brassiceae</taxon>
        <taxon>Brassica</taxon>
    </lineage>
</organism>
<protein>
    <submittedName>
        <fullName evidence="1">(rape) hypothetical protein</fullName>
    </submittedName>
</protein>
<proteinExistence type="predicted"/>
<name>A0A816KWR9_BRANA</name>
<dbReference type="Proteomes" id="UP001295469">
    <property type="component" value="Chromosome C05"/>
</dbReference>
<accession>A0A816KWR9</accession>
<gene>
    <name evidence="1" type="ORF">DARMORV10_C05P11960.1</name>
</gene>
<sequence length="232" mass="25679">MCEFGGPVRLSPVAAAPRLTVAAAPRLTVAVAPRLTVAPRLIVAPTPLSSRVKSGSAQHELGPNRYVGLSALHIRHAPSSLLRPPASSIYGQVFWGLTNSNISSLRPPTTNPSDVFIHTAQSSLIYIYGTGYEDSINRLTIPLTEQFNLKGRTVDDSRLYRRRLSTPHLTATSGDPDIFRDRFQLFLKLNVDFDFIAFFRIQVLGLQVKLFYGSLLSLDTSIIFCRRVSLRL</sequence>
<evidence type="ECO:0000313" key="1">
    <source>
        <dbReference type="EMBL" id="CAF1925462.1"/>
    </source>
</evidence>
<reference evidence="1" key="1">
    <citation type="submission" date="2021-01" db="EMBL/GenBank/DDBJ databases">
        <authorList>
            <consortium name="Genoscope - CEA"/>
            <person name="William W."/>
        </authorList>
    </citation>
    <scope>NUCLEOTIDE SEQUENCE</scope>
</reference>
<dbReference type="AlphaFoldDB" id="A0A816KWR9"/>